<evidence type="ECO:0000256" key="1">
    <source>
        <dbReference type="SAM" id="SignalP"/>
    </source>
</evidence>
<reference evidence="3" key="2">
    <citation type="journal article" date="2021" name="PeerJ">
        <title>Extensive microbial diversity within the chicken gut microbiome revealed by metagenomics and culture.</title>
        <authorList>
            <person name="Gilroy R."/>
            <person name="Ravi A."/>
            <person name="Getino M."/>
            <person name="Pursley I."/>
            <person name="Horton D.L."/>
            <person name="Alikhan N.F."/>
            <person name="Baker D."/>
            <person name="Gharbi K."/>
            <person name="Hall N."/>
            <person name="Watson M."/>
            <person name="Adriaenssens E.M."/>
            <person name="Foster-Nyarko E."/>
            <person name="Jarju S."/>
            <person name="Secka A."/>
            <person name="Antonio M."/>
            <person name="Oren A."/>
            <person name="Chaudhuri R.R."/>
            <person name="La Ragione R."/>
            <person name="Hildebrand F."/>
            <person name="Pallen M.J."/>
        </authorList>
    </citation>
    <scope>NUCLEOTIDE SEQUENCE</scope>
    <source>
        <strain evidence="3">20514</strain>
    </source>
</reference>
<keyword evidence="1" id="KW-0732">Signal</keyword>
<protein>
    <submittedName>
        <fullName evidence="3">DUF5017 domain-containing protein</fullName>
    </submittedName>
</protein>
<sequence>MKKSILFLAMSSALLPAILAGCQQNDIMYDVDYNVTLAPENTYYAGEPVTFNFSGEVDNLLFYSGERGHEYQYRDRYSIPLEEMSTVMLNFSVTCQYGNVPGGLDIYYSTTFPGLDGEDAEADRATISAMASDMEAAGWTKLAVWGGDNPEEPANSTLTTANVSCDLSHAMDNFCLAFHWHPSEGPNQNQPQRTYRISGALDVETKDGMSLSSDLSSLVYRTFMTNEAFAENPYFINTNPIKNNNNGAIRFNDRVYDIVFQGAAAGIFDFDLDGWCISVPQTLNAVANDTATVIKNMQNYLDSYTYTFDEPGTYTVTFVGRNMNYVGTSELVRELTVTILPQPVSSGDGGASGE</sequence>
<proteinExistence type="predicted"/>
<dbReference type="AlphaFoldDB" id="A0A9D9HF29"/>
<dbReference type="PROSITE" id="PS51257">
    <property type="entry name" value="PROKAR_LIPOPROTEIN"/>
    <property type="match status" value="1"/>
</dbReference>
<comment type="caution">
    <text evidence="3">The sequence shown here is derived from an EMBL/GenBank/DDBJ whole genome shotgun (WGS) entry which is preliminary data.</text>
</comment>
<evidence type="ECO:0000259" key="2">
    <source>
        <dbReference type="Pfam" id="PF16409"/>
    </source>
</evidence>
<gene>
    <name evidence="3" type="ORF">IAC29_00670</name>
</gene>
<accession>A0A9D9HF29</accession>
<dbReference type="EMBL" id="JADIMQ010000010">
    <property type="protein sequence ID" value="MBO8447768.1"/>
    <property type="molecule type" value="Genomic_DNA"/>
</dbReference>
<evidence type="ECO:0000313" key="3">
    <source>
        <dbReference type="EMBL" id="MBO8447768.1"/>
    </source>
</evidence>
<reference evidence="3" key="1">
    <citation type="submission" date="2020-10" db="EMBL/GenBank/DDBJ databases">
        <authorList>
            <person name="Gilroy R."/>
        </authorList>
    </citation>
    <scope>NUCLEOTIDE SEQUENCE</scope>
    <source>
        <strain evidence="3">20514</strain>
    </source>
</reference>
<feature type="domain" description="DUF5017" evidence="2">
    <location>
        <begin position="22"/>
        <end position="198"/>
    </location>
</feature>
<feature type="signal peptide" evidence="1">
    <location>
        <begin position="1"/>
        <end position="20"/>
    </location>
</feature>
<feature type="chain" id="PRO_5039261323" evidence="1">
    <location>
        <begin position="21"/>
        <end position="354"/>
    </location>
</feature>
<dbReference type="InterPro" id="IPR032185">
    <property type="entry name" value="DUF5017"/>
</dbReference>
<dbReference type="Proteomes" id="UP000810252">
    <property type="component" value="Unassembled WGS sequence"/>
</dbReference>
<evidence type="ECO:0000313" key="4">
    <source>
        <dbReference type="Proteomes" id="UP000810252"/>
    </source>
</evidence>
<organism evidence="3 4">
    <name type="scientific">Candidatus Cryptobacteroides merdigallinarum</name>
    <dbReference type="NCBI Taxonomy" id="2840770"/>
    <lineage>
        <taxon>Bacteria</taxon>
        <taxon>Pseudomonadati</taxon>
        <taxon>Bacteroidota</taxon>
        <taxon>Bacteroidia</taxon>
        <taxon>Bacteroidales</taxon>
        <taxon>Candidatus Cryptobacteroides</taxon>
    </lineage>
</organism>
<name>A0A9D9HF29_9BACT</name>
<dbReference type="Pfam" id="PF16409">
    <property type="entry name" value="DUF5017"/>
    <property type="match status" value="1"/>
</dbReference>